<dbReference type="InterPro" id="IPR010065">
    <property type="entry name" value="AA_ABC_transptr_permease_3TM"/>
</dbReference>
<proteinExistence type="inferred from homology"/>
<keyword evidence="6" id="KW-0029">Amino-acid transport</keyword>
<keyword evidence="12" id="KW-1185">Reference proteome</keyword>
<dbReference type="GO" id="GO:0022857">
    <property type="term" value="F:transmembrane transporter activity"/>
    <property type="evidence" value="ECO:0007669"/>
    <property type="project" value="InterPro"/>
</dbReference>
<evidence type="ECO:0000256" key="2">
    <source>
        <dbReference type="ARBA" id="ARBA00010072"/>
    </source>
</evidence>
<evidence type="ECO:0000256" key="8">
    <source>
        <dbReference type="ARBA" id="ARBA00023136"/>
    </source>
</evidence>
<dbReference type="GO" id="GO:0006865">
    <property type="term" value="P:amino acid transport"/>
    <property type="evidence" value="ECO:0007669"/>
    <property type="project" value="UniProtKB-KW"/>
</dbReference>
<dbReference type="InterPro" id="IPR043429">
    <property type="entry name" value="ArtM/GltK/GlnP/TcyL/YhdX-like"/>
</dbReference>
<accession>Q21ZU3</accession>
<comment type="similarity">
    <text evidence="2">Belongs to the binding-protein-dependent transport system permease family. HisMQ subfamily.</text>
</comment>
<feature type="transmembrane region" description="Helical" evidence="9">
    <location>
        <begin position="20"/>
        <end position="47"/>
    </location>
</feature>
<dbReference type="OrthoDB" id="7026155at2"/>
<sequence length="220" mass="23882">MDYVLNFSVVWRSFDHLLGGLGLSLLLALGSILIGMAIGLVVSFALISPVAIARNLAGAYVTVTRNTPLLVLVLFTYFALPDLGVRLGDIESFVATLAIYSGGYLAEVFRAGMLSVPKGLSEAGQAIGLTRMQIRFSIIMPIMFRNVLPALGSTVISLFKDTSLAAAIAVPELTYQARKINVESFRVVETWIIASLLYVCTCAVLAMLFRRVERHLAIPR</sequence>
<dbReference type="PANTHER" id="PTHR30614:SF0">
    <property type="entry name" value="L-CYSTINE TRANSPORT SYSTEM PERMEASE PROTEIN TCYL"/>
    <property type="match status" value="1"/>
</dbReference>
<dbReference type="CDD" id="cd06261">
    <property type="entry name" value="TM_PBP2"/>
    <property type="match status" value="1"/>
</dbReference>
<keyword evidence="8 9" id="KW-0472">Membrane</keyword>
<dbReference type="KEGG" id="rfr:Rfer_0966"/>
<keyword evidence="5 9" id="KW-0812">Transmembrane</keyword>
<evidence type="ECO:0000256" key="5">
    <source>
        <dbReference type="ARBA" id="ARBA00022692"/>
    </source>
</evidence>
<feature type="transmembrane region" description="Helical" evidence="9">
    <location>
        <begin position="59"/>
        <end position="80"/>
    </location>
</feature>
<keyword evidence="7 9" id="KW-1133">Transmembrane helix</keyword>
<name>Q21ZU3_ALBFT</name>
<dbReference type="PROSITE" id="PS50928">
    <property type="entry name" value="ABC_TM1"/>
    <property type="match status" value="1"/>
</dbReference>
<keyword evidence="3 9" id="KW-0813">Transport</keyword>
<dbReference type="PANTHER" id="PTHR30614">
    <property type="entry name" value="MEMBRANE COMPONENT OF AMINO ACID ABC TRANSPORTER"/>
    <property type="match status" value="1"/>
</dbReference>
<evidence type="ECO:0000256" key="9">
    <source>
        <dbReference type="RuleBase" id="RU363032"/>
    </source>
</evidence>
<dbReference type="Proteomes" id="UP000008332">
    <property type="component" value="Chromosome"/>
</dbReference>
<feature type="domain" description="ABC transmembrane type-1" evidence="10">
    <location>
        <begin position="21"/>
        <end position="209"/>
    </location>
</feature>
<evidence type="ECO:0000256" key="4">
    <source>
        <dbReference type="ARBA" id="ARBA00022475"/>
    </source>
</evidence>
<dbReference type="Pfam" id="PF00528">
    <property type="entry name" value="BPD_transp_1"/>
    <property type="match status" value="1"/>
</dbReference>
<dbReference type="InterPro" id="IPR035906">
    <property type="entry name" value="MetI-like_sf"/>
</dbReference>
<comment type="subcellular location">
    <subcellularLocation>
        <location evidence="1">Cell inner membrane</location>
        <topology evidence="1">Multi-pass membrane protein</topology>
    </subcellularLocation>
    <subcellularLocation>
        <location evidence="9">Cell membrane</location>
        <topology evidence="9">Multi-pass membrane protein</topology>
    </subcellularLocation>
</comment>
<dbReference type="AlphaFoldDB" id="Q21ZU3"/>
<feature type="transmembrane region" description="Helical" evidence="9">
    <location>
        <begin position="191"/>
        <end position="209"/>
    </location>
</feature>
<dbReference type="EMBL" id="CP000267">
    <property type="protein sequence ID" value="ABD68710.1"/>
    <property type="molecule type" value="Genomic_DNA"/>
</dbReference>
<evidence type="ECO:0000313" key="11">
    <source>
        <dbReference type="EMBL" id="ABD68710.1"/>
    </source>
</evidence>
<evidence type="ECO:0000256" key="1">
    <source>
        <dbReference type="ARBA" id="ARBA00004429"/>
    </source>
</evidence>
<dbReference type="RefSeq" id="WP_011463280.1">
    <property type="nucleotide sequence ID" value="NC_007908.1"/>
</dbReference>
<evidence type="ECO:0000256" key="6">
    <source>
        <dbReference type="ARBA" id="ARBA00022970"/>
    </source>
</evidence>
<evidence type="ECO:0000256" key="7">
    <source>
        <dbReference type="ARBA" id="ARBA00022989"/>
    </source>
</evidence>
<evidence type="ECO:0000259" key="10">
    <source>
        <dbReference type="PROSITE" id="PS50928"/>
    </source>
</evidence>
<evidence type="ECO:0000313" key="12">
    <source>
        <dbReference type="Proteomes" id="UP000008332"/>
    </source>
</evidence>
<dbReference type="NCBIfam" id="TIGR01726">
    <property type="entry name" value="HEQRo_perm_3TM"/>
    <property type="match status" value="1"/>
</dbReference>
<dbReference type="InterPro" id="IPR000515">
    <property type="entry name" value="MetI-like"/>
</dbReference>
<dbReference type="Gene3D" id="1.10.3720.10">
    <property type="entry name" value="MetI-like"/>
    <property type="match status" value="1"/>
</dbReference>
<gene>
    <name evidence="11" type="ordered locus">Rfer_0966</name>
</gene>
<keyword evidence="4" id="KW-1003">Cell membrane</keyword>
<feature type="transmembrane region" description="Helical" evidence="9">
    <location>
        <begin position="92"/>
        <end position="113"/>
    </location>
</feature>
<protein>
    <submittedName>
        <fullName evidence="11">Amino acid ABC transporter, permease protein, 3-TM region, His/Glu/Gln/Arg/opine</fullName>
    </submittedName>
</protein>
<dbReference type="eggNOG" id="COG0765">
    <property type="taxonomic scope" value="Bacteria"/>
</dbReference>
<reference evidence="12" key="1">
    <citation type="submission" date="2006-02" db="EMBL/GenBank/DDBJ databases">
        <title>Complete sequence of chromosome of Rhodoferax ferrireducens DSM 15236.</title>
        <authorList>
            <person name="Copeland A."/>
            <person name="Lucas S."/>
            <person name="Lapidus A."/>
            <person name="Barry K."/>
            <person name="Detter J.C."/>
            <person name="Glavina del Rio T."/>
            <person name="Hammon N."/>
            <person name="Israni S."/>
            <person name="Pitluck S."/>
            <person name="Brettin T."/>
            <person name="Bruce D."/>
            <person name="Han C."/>
            <person name="Tapia R."/>
            <person name="Gilna P."/>
            <person name="Kiss H."/>
            <person name="Schmutz J."/>
            <person name="Larimer F."/>
            <person name="Land M."/>
            <person name="Kyrpides N."/>
            <person name="Ivanova N."/>
            <person name="Richardson P."/>
        </authorList>
    </citation>
    <scope>NUCLEOTIDE SEQUENCE [LARGE SCALE GENOMIC DNA]</scope>
    <source>
        <strain evidence="12">ATCC BAA-621 / DSM 15236 / T118</strain>
    </source>
</reference>
<evidence type="ECO:0000256" key="3">
    <source>
        <dbReference type="ARBA" id="ARBA00022448"/>
    </source>
</evidence>
<dbReference type="HOGENOM" id="CLU_019602_1_1_4"/>
<dbReference type="SUPFAM" id="SSF161098">
    <property type="entry name" value="MetI-like"/>
    <property type="match status" value="1"/>
</dbReference>
<feature type="transmembrane region" description="Helical" evidence="9">
    <location>
        <begin position="134"/>
        <end position="159"/>
    </location>
</feature>
<organism evidence="11 12">
    <name type="scientific">Albidiferax ferrireducens (strain ATCC BAA-621 / DSM 15236 / T118)</name>
    <name type="common">Rhodoferax ferrireducens</name>
    <dbReference type="NCBI Taxonomy" id="338969"/>
    <lineage>
        <taxon>Bacteria</taxon>
        <taxon>Pseudomonadati</taxon>
        <taxon>Pseudomonadota</taxon>
        <taxon>Betaproteobacteria</taxon>
        <taxon>Burkholderiales</taxon>
        <taxon>Comamonadaceae</taxon>
        <taxon>Rhodoferax</taxon>
    </lineage>
</organism>
<dbReference type="STRING" id="338969.Rfer_0966"/>
<dbReference type="GO" id="GO:0043190">
    <property type="term" value="C:ATP-binding cassette (ABC) transporter complex"/>
    <property type="evidence" value="ECO:0007669"/>
    <property type="project" value="InterPro"/>
</dbReference>